<dbReference type="PROSITE" id="PS50928">
    <property type="entry name" value="ABC_TM1"/>
    <property type="match status" value="1"/>
</dbReference>
<dbReference type="OrthoDB" id="9771544at2"/>
<dbReference type="InterPro" id="IPR000515">
    <property type="entry name" value="MetI-like"/>
</dbReference>
<feature type="transmembrane region" description="Helical" evidence="7">
    <location>
        <begin position="245"/>
        <end position="265"/>
    </location>
</feature>
<feature type="transmembrane region" description="Helical" evidence="7">
    <location>
        <begin position="141"/>
        <end position="161"/>
    </location>
</feature>
<dbReference type="SUPFAM" id="SSF161098">
    <property type="entry name" value="MetI-like"/>
    <property type="match status" value="1"/>
</dbReference>
<keyword evidence="4 7" id="KW-0812">Transmembrane</keyword>
<reference evidence="9 10" key="2">
    <citation type="journal article" date="2011" name="J. Bacteriol.">
        <title>Complete Genome Sequence of the Haloalkaliphilic, Hydrogen Producing Halanaerobium hydrogenoformans.</title>
        <authorList>
            <person name="Brown S.D."/>
            <person name="Begemann M.B."/>
            <person name="Mormile M.R."/>
            <person name="Wall J.D."/>
            <person name="Han C.S."/>
            <person name="Goodwin L.A."/>
            <person name="Pitluck S."/>
            <person name="Land M.L."/>
            <person name="Hauser L.J."/>
            <person name="Elias D.A."/>
        </authorList>
    </citation>
    <scope>NUCLEOTIDE SEQUENCE [LARGE SCALE GENOMIC DNA]</scope>
    <source>
        <strain evidence="10">sapolanicus</strain>
    </source>
</reference>
<feature type="transmembrane region" description="Helical" evidence="7">
    <location>
        <begin position="12"/>
        <end position="34"/>
    </location>
</feature>
<evidence type="ECO:0000313" key="10">
    <source>
        <dbReference type="Proteomes" id="UP000007434"/>
    </source>
</evidence>
<dbReference type="GO" id="GO:0055085">
    <property type="term" value="P:transmembrane transport"/>
    <property type="evidence" value="ECO:0007669"/>
    <property type="project" value="InterPro"/>
</dbReference>
<gene>
    <name evidence="9" type="ordered locus">Halsa_2276</name>
</gene>
<evidence type="ECO:0000256" key="6">
    <source>
        <dbReference type="ARBA" id="ARBA00023136"/>
    </source>
</evidence>
<dbReference type="HOGENOM" id="CLU_016047_1_1_9"/>
<dbReference type="KEGG" id="has:Halsa_2276"/>
<evidence type="ECO:0000259" key="8">
    <source>
        <dbReference type="PROSITE" id="PS50928"/>
    </source>
</evidence>
<evidence type="ECO:0000256" key="7">
    <source>
        <dbReference type="RuleBase" id="RU363032"/>
    </source>
</evidence>
<keyword evidence="10" id="KW-1185">Reference proteome</keyword>
<keyword evidence="3" id="KW-1003">Cell membrane</keyword>
<dbReference type="CDD" id="cd06261">
    <property type="entry name" value="TM_PBP2"/>
    <property type="match status" value="1"/>
</dbReference>
<feature type="domain" description="ABC transmembrane type-1" evidence="8">
    <location>
        <begin position="76"/>
        <end position="266"/>
    </location>
</feature>
<dbReference type="STRING" id="656519.Halsa_2276"/>
<keyword evidence="6 7" id="KW-0472">Membrane</keyword>
<accession>E4RKN7</accession>
<dbReference type="Pfam" id="PF00528">
    <property type="entry name" value="BPD_transp_1"/>
    <property type="match status" value="1"/>
</dbReference>
<sequence length="282" mass="31727">MKIKSAKLKDKMGHLLGHIILMFIALIAIIPLIWALSTSIQPSHAVFGQGLGLIPTEFRFENYLDILNAAPFGTYLINTIIVVTFTVIMQLLVIIPAAYAFAKLEFFGRDVLFFIFIAQMLLPLQAIVVPNYDVMRVLGLINTRTAMVLPFIASGYGTFLIRQQFKQIPESLIESARIDGAGHFTILKHVMIPLSKPIITAFSLISIVIHWNDYFWPLIITETPSVRTLAIGLGMFVQQESGADWTLLMAGTMFIVMPLLIFFIFNQRIFIESLMIKSGMKE</sequence>
<feature type="transmembrane region" description="Helical" evidence="7">
    <location>
        <begin position="75"/>
        <end position="99"/>
    </location>
</feature>
<evidence type="ECO:0000256" key="1">
    <source>
        <dbReference type="ARBA" id="ARBA00004651"/>
    </source>
</evidence>
<dbReference type="EMBL" id="CP002304">
    <property type="protein sequence ID" value="ADQ15684.1"/>
    <property type="molecule type" value="Genomic_DNA"/>
</dbReference>
<dbReference type="InterPro" id="IPR035906">
    <property type="entry name" value="MetI-like_sf"/>
</dbReference>
<feature type="transmembrane region" description="Helical" evidence="7">
    <location>
        <begin position="111"/>
        <end position="129"/>
    </location>
</feature>
<proteinExistence type="inferred from homology"/>
<evidence type="ECO:0000256" key="4">
    <source>
        <dbReference type="ARBA" id="ARBA00022692"/>
    </source>
</evidence>
<dbReference type="GO" id="GO:0005886">
    <property type="term" value="C:plasma membrane"/>
    <property type="evidence" value="ECO:0007669"/>
    <property type="project" value="UniProtKB-SubCell"/>
</dbReference>
<dbReference type="Gene3D" id="1.10.3720.10">
    <property type="entry name" value="MetI-like"/>
    <property type="match status" value="1"/>
</dbReference>
<reference evidence="9 10" key="1">
    <citation type="submission" date="2010-11" db="EMBL/GenBank/DDBJ databases">
        <title>Complete sequence of Halanaerobium sp. sapolanicus.</title>
        <authorList>
            <consortium name="US DOE Joint Genome Institute"/>
            <person name="Lucas S."/>
            <person name="Copeland A."/>
            <person name="Lapidus A."/>
            <person name="Cheng J.-F."/>
            <person name="Bruce D."/>
            <person name="Goodwin L."/>
            <person name="Pitluck S."/>
            <person name="Davenport K."/>
            <person name="Detter J.C."/>
            <person name="Han C."/>
            <person name="Tapia R."/>
            <person name="Land M."/>
            <person name="Hauser L."/>
            <person name="Jeffries C."/>
            <person name="Kyrpides N."/>
            <person name="Ivanova N."/>
            <person name="Mikhailova N."/>
            <person name="Begemann M.B."/>
            <person name="Mormile M.R."/>
            <person name="Wall J.D."/>
            <person name="Elias D.A."/>
            <person name="Woyke T."/>
        </authorList>
    </citation>
    <scope>NUCLEOTIDE SEQUENCE [LARGE SCALE GENOMIC DNA]</scope>
    <source>
        <strain evidence="10">sapolanicus</strain>
    </source>
</reference>
<keyword evidence="5 7" id="KW-1133">Transmembrane helix</keyword>
<dbReference type="RefSeq" id="WP_013406748.1">
    <property type="nucleotide sequence ID" value="NC_014654.1"/>
</dbReference>
<keyword evidence="2 7" id="KW-0813">Transport</keyword>
<evidence type="ECO:0000256" key="3">
    <source>
        <dbReference type="ARBA" id="ARBA00022475"/>
    </source>
</evidence>
<feature type="transmembrane region" description="Helical" evidence="7">
    <location>
        <begin position="198"/>
        <end position="219"/>
    </location>
</feature>
<comment type="subcellular location">
    <subcellularLocation>
        <location evidence="1 7">Cell membrane</location>
        <topology evidence="1 7">Multi-pass membrane protein</topology>
    </subcellularLocation>
</comment>
<evidence type="ECO:0000313" key="9">
    <source>
        <dbReference type="EMBL" id="ADQ15684.1"/>
    </source>
</evidence>
<comment type="similarity">
    <text evidence="7">Belongs to the binding-protein-dependent transport system permease family.</text>
</comment>
<name>E4RKN7_HALHG</name>
<dbReference type="PANTHER" id="PTHR43744:SF3">
    <property type="entry name" value="LACTOSE TRANSPORT SYSTEM PERMEASE PROTEIN LACG"/>
    <property type="match status" value="1"/>
</dbReference>
<evidence type="ECO:0000256" key="5">
    <source>
        <dbReference type="ARBA" id="ARBA00022989"/>
    </source>
</evidence>
<dbReference type="eggNOG" id="COG0395">
    <property type="taxonomic scope" value="Bacteria"/>
</dbReference>
<evidence type="ECO:0000256" key="2">
    <source>
        <dbReference type="ARBA" id="ARBA00022448"/>
    </source>
</evidence>
<dbReference type="PANTHER" id="PTHR43744">
    <property type="entry name" value="ABC TRANSPORTER PERMEASE PROTEIN MG189-RELATED-RELATED"/>
    <property type="match status" value="1"/>
</dbReference>
<organism evidence="9 10">
    <name type="scientific">Halanaerobium hydrogeniformans</name>
    <name type="common">Halanaerobium sp. (strain sapolanicus)</name>
    <dbReference type="NCBI Taxonomy" id="656519"/>
    <lineage>
        <taxon>Bacteria</taxon>
        <taxon>Bacillati</taxon>
        <taxon>Bacillota</taxon>
        <taxon>Clostridia</taxon>
        <taxon>Halanaerobiales</taxon>
        <taxon>Halanaerobiaceae</taxon>
        <taxon>Halanaerobium</taxon>
    </lineage>
</organism>
<protein>
    <submittedName>
        <fullName evidence="9">Binding-protein-dependent transport systems inner membrane component</fullName>
    </submittedName>
</protein>
<dbReference type="Proteomes" id="UP000007434">
    <property type="component" value="Chromosome"/>
</dbReference>
<dbReference type="AlphaFoldDB" id="E4RKN7"/>